<dbReference type="AlphaFoldDB" id="A0A2N9ALH0"/>
<protein>
    <submittedName>
        <fullName evidence="2">Uncharacterized protein</fullName>
    </submittedName>
</protein>
<feature type="region of interest" description="Disordered" evidence="1">
    <location>
        <begin position="1"/>
        <end position="27"/>
    </location>
</feature>
<gene>
    <name evidence="2" type="ORF">TK0001_1602</name>
</gene>
<dbReference type="EMBL" id="LT962688">
    <property type="protein sequence ID" value="SOR28204.1"/>
    <property type="molecule type" value="Genomic_DNA"/>
</dbReference>
<proteinExistence type="predicted"/>
<evidence type="ECO:0000313" key="3">
    <source>
        <dbReference type="Proteomes" id="UP000233769"/>
    </source>
</evidence>
<evidence type="ECO:0000256" key="1">
    <source>
        <dbReference type="SAM" id="MobiDB-lite"/>
    </source>
</evidence>
<evidence type="ECO:0000313" key="2">
    <source>
        <dbReference type="EMBL" id="SOR28204.1"/>
    </source>
</evidence>
<feature type="compositionally biased region" description="Polar residues" evidence="1">
    <location>
        <begin position="13"/>
        <end position="24"/>
    </location>
</feature>
<name>A0A2N9ALH0_METEX</name>
<dbReference type="Proteomes" id="UP000233769">
    <property type="component" value="Chromosome tk0001"/>
</dbReference>
<reference evidence="3" key="1">
    <citation type="submission" date="2017-10" db="EMBL/GenBank/DDBJ databases">
        <authorList>
            <person name="Regsiter A."/>
            <person name="William W."/>
        </authorList>
    </citation>
    <scope>NUCLEOTIDE SEQUENCE [LARGE SCALE GENOMIC DNA]</scope>
</reference>
<accession>A0A2N9ALH0</accession>
<sequence>MDGWCDAGAPYGRTSSLDVGNYSTDRPRKTGDCLQSRQFGPYRCAKAAFLLRSNQGLNDLLTLSILDERDPANRIQAK</sequence>
<organism evidence="2 3">
    <name type="scientific">Methylorubrum extorquens</name>
    <name type="common">Methylobacterium dichloromethanicum</name>
    <name type="synonym">Methylobacterium extorquens</name>
    <dbReference type="NCBI Taxonomy" id="408"/>
    <lineage>
        <taxon>Bacteria</taxon>
        <taxon>Pseudomonadati</taxon>
        <taxon>Pseudomonadota</taxon>
        <taxon>Alphaproteobacteria</taxon>
        <taxon>Hyphomicrobiales</taxon>
        <taxon>Methylobacteriaceae</taxon>
        <taxon>Methylorubrum</taxon>
    </lineage>
</organism>